<accession>A0A2Z7D6G6</accession>
<keyword evidence="2" id="KW-1185">Reference proteome</keyword>
<gene>
    <name evidence="1" type="ORF">F511_12809</name>
</gene>
<name>A0A2Z7D6G6_9LAMI</name>
<reference evidence="1 2" key="1">
    <citation type="journal article" date="2015" name="Proc. Natl. Acad. Sci. U.S.A.">
        <title>The resurrection genome of Boea hygrometrica: A blueprint for survival of dehydration.</title>
        <authorList>
            <person name="Xiao L."/>
            <person name="Yang G."/>
            <person name="Zhang L."/>
            <person name="Yang X."/>
            <person name="Zhao S."/>
            <person name="Ji Z."/>
            <person name="Zhou Q."/>
            <person name="Hu M."/>
            <person name="Wang Y."/>
            <person name="Chen M."/>
            <person name="Xu Y."/>
            <person name="Jin H."/>
            <person name="Xiao X."/>
            <person name="Hu G."/>
            <person name="Bao F."/>
            <person name="Hu Y."/>
            <person name="Wan P."/>
            <person name="Li L."/>
            <person name="Deng X."/>
            <person name="Kuang T."/>
            <person name="Xiang C."/>
            <person name="Zhu J.K."/>
            <person name="Oliver M.J."/>
            <person name="He Y."/>
        </authorList>
    </citation>
    <scope>NUCLEOTIDE SEQUENCE [LARGE SCALE GENOMIC DNA]</scope>
    <source>
        <strain evidence="2">cv. XS01</strain>
    </source>
</reference>
<evidence type="ECO:0000313" key="2">
    <source>
        <dbReference type="Proteomes" id="UP000250235"/>
    </source>
</evidence>
<sequence length="123" mass="14167">MPQFTFIQKFVIKGNLFIPRGQIYRRPSLFATCLVNYNDIPTPTTQAARSEVPWPIQVVNRGICTSSQGAGGEDPYNELIPEHIPTIFQWEYAPYENRTPEAEEIIRTSPQVLSTRPCPWWLE</sequence>
<evidence type="ECO:0000313" key="1">
    <source>
        <dbReference type="EMBL" id="KZV55222.1"/>
    </source>
</evidence>
<organism evidence="1 2">
    <name type="scientific">Dorcoceras hygrometricum</name>
    <dbReference type="NCBI Taxonomy" id="472368"/>
    <lineage>
        <taxon>Eukaryota</taxon>
        <taxon>Viridiplantae</taxon>
        <taxon>Streptophyta</taxon>
        <taxon>Embryophyta</taxon>
        <taxon>Tracheophyta</taxon>
        <taxon>Spermatophyta</taxon>
        <taxon>Magnoliopsida</taxon>
        <taxon>eudicotyledons</taxon>
        <taxon>Gunneridae</taxon>
        <taxon>Pentapetalae</taxon>
        <taxon>asterids</taxon>
        <taxon>lamiids</taxon>
        <taxon>Lamiales</taxon>
        <taxon>Gesneriaceae</taxon>
        <taxon>Didymocarpoideae</taxon>
        <taxon>Trichosporeae</taxon>
        <taxon>Loxocarpinae</taxon>
        <taxon>Dorcoceras</taxon>
    </lineage>
</organism>
<dbReference type="Proteomes" id="UP000250235">
    <property type="component" value="Unassembled WGS sequence"/>
</dbReference>
<proteinExistence type="predicted"/>
<protein>
    <submittedName>
        <fullName evidence="1">Uncharacterized protein</fullName>
    </submittedName>
</protein>
<dbReference type="EMBL" id="KQ988996">
    <property type="protein sequence ID" value="KZV55222.1"/>
    <property type="molecule type" value="Genomic_DNA"/>
</dbReference>
<dbReference type="AlphaFoldDB" id="A0A2Z7D6G6"/>